<dbReference type="PANTHER" id="PTHR11731">
    <property type="entry name" value="PROTEASE FAMILY S9B,C DIPEPTIDYL-PEPTIDASE IV-RELATED"/>
    <property type="match status" value="1"/>
</dbReference>
<keyword evidence="4" id="KW-0031">Aminopeptidase</keyword>
<dbReference type="PANTHER" id="PTHR11731:SF193">
    <property type="entry name" value="DIPEPTIDYL PEPTIDASE 9"/>
    <property type="match status" value="1"/>
</dbReference>
<evidence type="ECO:0000313" key="5">
    <source>
        <dbReference type="Proteomes" id="UP000199072"/>
    </source>
</evidence>
<dbReference type="GO" id="GO:0008239">
    <property type="term" value="F:dipeptidyl-peptidase activity"/>
    <property type="evidence" value="ECO:0007669"/>
    <property type="project" value="TreeGrafter"/>
</dbReference>
<keyword evidence="5" id="KW-1185">Reference proteome</keyword>
<dbReference type="Pfam" id="PF00930">
    <property type="entry name" value="DPPIV_N"/>
    <property type="match status" value="1"/>
</dbReference>
<dbReference type="EMBL" id="FNAI01000028">
    <property type="protein sequence ID" value="SDF75456.1"/>
    <property type="molecule type" value="Genomic_DNA"/>
</dbReference>
<name>A0A1G7NNA5_9SPHI</name>
<sequence length="706" mass="78758">MKKKIWTGLLMMLFLKSAYSQSIERYKSYLNFYTLVSGINVRPHWYKDGNRFWFAAGTPDSSVIYAVDPLRNTKTALFDNQRLRAALRQVLGHEPAGKGIPFTDFAFTADHSVQFKVEGKAYILNLDNFQIIADVPQQPSGQPTVSARDHNLWLGLTPLTHDGSQDYEWTMEDAAWSPGGNLLLVKKADERRVHHLPIIDYSTAIETASWVPYAKTGGALQITQLFVMDSKMKGQVKIDVGKDTAQYIFPLGWRPDGSEVLFMRLGRDGKKLELLAADPHTGSSRIILSEQRETFIGGLDFIMENWRKQCLVLKDGFIWTSERDGWKQLYWYDWSGRLIRRLTRMASPVVAVVKADEKSGWVYFTANAETDLYAINFYRVNFGGQHFQKLTAASGPHDIKFSPSGKYFLDTHSTPDSPPVTELRSSDGGLVRLINQADTSALNRTGFHAPESFIVKAADSSTDLYGILYKPYDFDPGKKYPVIELIYGGPFTNIVPHGFMPGNSLAIQAQALAQLGYITFLVDGRGTIGRSKGFQDAVYGNIGKYEIPDHVAALKQLAAGRPYMDLKRVGIYGHSWGGYFALRAMLAAPDVYKVGIASAPGELTEGAEINEPYMGLPRDNPSGYAFGNNTHLAGRLKGKLLFIHGTSDTNAPLSTTIRMIDALILAGKPYDLLLLPGQSHFFQGAYDQYANDAIKRYFEVNLRSLP</sequence>
<evidence type="ECO:0000259" key="3">
    <source>
        <dbReference type="Pfam" id="PF00930"/>
    </source>
</evidence>
<organism evidence="4 5">
    <name type="scientific">Mucilaginibacter pineti</name>
    <dbReference type="NCBI Taxonomy" id="1391627"/>
    <lineage>
        <taxon>Bacteria</taxon>
        <taxon>Pseudomonadati</taxon>
        <taxon>Bacteroidota</taxon>
        <taxon>Sphingobacteriia</taxon>
        <taxon>Sphingobacteriales</taxon>
        <taxon>Sphingobacteriaceae</taxon>
        <taxon>Mucilaginibacter</taxon>
    </lineage>
</organism>
<keyword evidence="4" id="KW-0378">Hydrolase</keyword>
<feature type="domain" description="Peptidase S9 prolyl oligopeptidase catalytic" evidence="2">
    <location>
        <begin position="507"/>
        <end position="698"/>
    </location>
</feature>
<dbReference type="GO" id="GO:0004177">
    <property type="term" value="F:aminopeptidase activity"/>
    <property type="evidence" value="ECO:0007669"/>
    <property type="project" value="UniProtKB-KW"/>
</dbReference>
<feature type="signal peptide" evidence="1">
    <location>
        <begin position="1"/>
        <end position="22"/>
    </location>
</feature>
<dbReference type="GO" id="GO:0008236">
    <property type="term" value="F:serine-type peptidase activity"/>
    <property type="evidence" value="ECO:0007669"/>
    <property type="project" value="InterPro"/>
</dbReference>
<reference evidence="4 5" key="1">
    <citation type="submission" date="2016-10" db="EMBL/GenBank/DDBJ databases">
        <authorList>
            <person name="de Groot N.N."/>
        </authorList>
    </citation>
    <scope>NUCLEOTIDE SEQUENCE [LARGE SCALE GENOMIC DNA]</scope>
    <source>
        <strain evidence="4 5">47C3B</strain>
    </source>
</reference>
<dbReference type="Gene3D" id="2.140.10.30">
    <property type="entry name" value="Dipeptidylpeptidase IV, N-terminal domain"/>
    <property type="match status" value="1"/>
</dbReference>
<dbReference type="GO" id="GO:0006508">
    <property type="term" value="P:proteolysis"/>
    <property type="evidence" value="ECO:0007669"/>
    <property type="project" value="InterPro"/>
</dbReference>
<accession>A0A1G7NNA5</accession>
<dbReference type="InterPro" id="IPR029058">
    <property type="entry name" value="AB_hydrolase_fold"/>
</dbReference>
<keyword evidence="1" id="KW-0732">Signal</keyword>
<dbReference type="RefSeq" id="WP_091157583.1">
    <property type="nucleotide sequence ID" value="NZ_FNAI01000028.1"/>
</dbReference>
<feature type="domain" description="Dipeptidylpeptidase IV N-terminal" evidence="3">
    <location>
        <begin position="174"/>
        <end position="419"/>
    </location>
</feature>
<keyword evidence="4" id="KW-0645">Protease</keyword>
<evidence type="ECO:0000256" key="1">
    <source>
        <dbReference type="SAM" id="SignalP"/>
    </source>
</evidence>
<dbReference type="SUPFAM" id="SSF82171">
    <property type="entry name" value="DPP6 N-terminal domain-like"/>
    <property type="match status" value="1"/>
</dbReference>
<evidence type="ECO:0000313" key="4">
    <source>
        <dbReference type="EMBL" id="SDF75456.1"/>
    </source>
</evidence>
<dbReference type="AlphaFoldDB" id="A0A1G7NNA5"/>
<dbReference type="Proteomes" id="UP000199072">
    <property type="component" value="Unassembled WGS sequence"/>
</dbReference>
<gene>
    <name evidence="4" type="ORF">SAMN05216464_12829</name>
</gene>
<dbReference type="Pfam" id="PF00326">
    <property type="entry name" value="Peptidase_S9"/>
    <property type="match status" value="1"/>
</dbReference>
<dbReference type="InterPro" id="IPR001375">
    <property type="entry name" value="Peptidase_S9_cat"/>
</dbReference>
<dbReference type="InterPro" id="IPR002469">
    <property type="entry name" value="Peptidase_S9B_N"/>
</dbReference>
<dbReference type="Gene3D" id="3.40.50.1820">
    <property type="entry name" value="alpha/beta hydrolase"/>
    <property type="match status" value="1"/>
</dbReference>
<dbReference type="OrthoDB" id="9777457at2"/>
<dbReference type="InterPro" id="IPR050278">
    <property type="entry name" value="Serine_Prot_S9B/DPPIV"/>
</dbReference>
<dbReference type="SUPFAM" id="SSF53474">
    <property type="entry name" value="alpha/beta-Hydrolases"/>
    <property type="match status" value="1"/>
</dbReference>
<feature type="chain" id="PRO_5011724090" evidence="1">
    <location>
        <begin position="23"/>
        <end position="706"/>
    </location>
</feature>
<protein>
    <submittedName>
        <fullName evidence="4">Dipeptidyl aminopeptidase/acylaminoacyl peptidase</fullName>
    </submittedName>
</protein>
<evidence type="ECO:0000259" key="2">
    <source>
        <dbReference type="Pfam" id="PF00326"/>
    </source>
</evidence>
<dbReference type="STRING" id="1391627.SAMN05216464_12829"/>
<proteinExistence type="predicted"/>